<feature type="binding site" evidence="1">
    <location>
        <position position="204"/>
    </location>
    <ligand>
        <name>Zn(2+)</name>
        <dbReference type="ChEBI" id="CHEBI:29105"/>
    </ligand>
</feature>
<feature type="region of interest" description="Disordered" evidence="2">
    <location>
        <begin position="65"/>
        <end position="87"/>
    </location>
</feature>
<dbReference type="InterPro" id="IPR005301">
    <property type="entry name" value="MOB_kinase_act_fam"/>
</dbReference>
<feature type="compositionally biased region" description="Low complexity" evidence="2">
    <location>
        <begin position="450"/>
        <end position="465"/>
    </location>
</feature>
<dbReference type="RefSeq" id="XP_041231787.1">
    <property type="nucleotide sequence ID" value="XM_041360354.1"/>
</dbReference>
<protein>
    <submittedName>
        <fullName evidence="3">Mob1/phocein</fullName>
    </submittedName>
</protein>
<gene>
    <name evidence="3" type="ORF">F5891DRAFT_1004577</name>
</gene>
<proteinExistence type="predicted"/>
<feature type="compositionally biased region" description="Polar residues" evidence="2">
    <location>
        <begin position="349"/>
        <end position="359"/>
    </location>
</feature>
<feature type="region of interest" description="Disordered" evidence="2">
    <location>
        <begin position="406"/>
        <end position="425"/>
    </location>
</feature>
<dbReference type="SMART" id="SM01388">
    <property type="entry name" value="Mob1_phocein"/>
    <property type="match status" value="1"/>
</dbReference>
<feature type="compositionally biased region" description="Acidic residues" evidence="2">
    <location>
        <begin position="556"/>
        <end position="581"/>
    </location>
</feature>
<name>A0AAD4EHK4_9AGAM</name>
<dbReference type="EMBL" id="JABBWK010000005">
    <property type="protein sequence ID" value="KAG1906212.1"/>
    <property type="molecule type" value="Genomic_DNA"/>
</dbReference>
<dbReference type="InterPro" id="IPR036703">
    <property type="entry name" value="MOB_kinase_act_sf"/>
</dbReference>
<keyword evidence="1" id="KW-0479">Metal-binding</keyword>
<organism evidence="3 4">
    <name type="scientific">Suillus fuscotomentosus</name>
    <dbReference type="NCBI Taxonomy" id="1912939"/>
    <lineage>
        <taxon>Eukaryota</taxon>
        <taxon>Fungi</taxon>
        <taxon>Dikarya</taxon>
        <taxon>Basidiomycota</taxon>
        <taxon>Agaricomycotina</taxon>
        <taxon>Agaricomycetes</taxon>
        <taxon>Agaricomycetidae</taxon>
        <taxon>Boletales</taxon>
        <taxon>Suillineae</taxon>
        <taxon>Suillaceae</taxon>
        <taxon>Suillus</taxon>
    </lineage>
</organism>
<feature type="region of interest" description="Disordered" evidence="2">
    <location>
        <begin position="343"/>
        <end position="365"/>
    </location>
</feature>
<comment type="caution">
    <text evidence="3">The sequence shown here is derived from an EMBL/GenBank/DDBJ whole genome shotgun (WGS) entry which is preliminary data.</text>
</comment>
<sequence>MAVAVQRPLRGSRVSSFYPVKSLPSLSSLDSAFQLQEYISLLIRLDVHDVDSIVSLPGKAAFKDAEEKSSDLSDQVERKPDDPERKNDVAVDRGCWIYEQLRRLAQDLSHPLITMLQQECTRITCPEMKAGEWLYLCVAHGNDGAMEQCCAIDYILHTLDSATALLNSPRAFPSRLSIPPTSYRHFSSLARRLGRIFAHAYFHHREAFEQAEAESSLYARFLKLTSQFDLVPTEFLVIPLVLSCQAEEDAMRTSNLHVFLQRPSIHRVSGRIKMHLQQNRTQPPNVREKSPPGLSSDSPRGTDSPRRLGRNRTDTMVFSEALQKAAIQGVTESSGLLHTELSAEPEDYSQPSWSSQPSEFSPDKFGFGVEEVPVEEVLVDEVATVTGSNSPPLEDLSLTLLKDSSSAPPAVQHVPEHEIETTPNVEPTIEIIQEEPVVEPVAPPEESEETAAPAEPSSPVASAAPQDVEASVIVPDIVEETVPAEKSDSPEPVAESEKLLETPVEPSPEADVVVTLVEPPAPSSPESVPVDDSPTEPEVSLNLMEPPPSEPIPPESESDITDEAHDVDEEAEVEVELVENP</sequence>
<feature type="region of interest" description="Disordered" evidence="2">
    <location>
        <begin position="276"/>
        <end position="311"/>
    </location>
</feature>
<feature type="compositionally biased region" description="Basic and acidic residues" evidence="2">
    <location>
        <begin position="483"/>
        <end position="500"/>
    </location>
</feature>
<evidence type="ECO:0000313" key="4">
    <source>
        <dbReference type="Proteomes" id="UP001195769"/>
    </source>
</evidence>
<feature type="binding site" evidence="1">
    <location>
        <position position="120"/>
    </location>
    <ligand>
        <name>Zn(2+)</name>
        <dbReference type="ChEBI" id="CHEBI:29105"/>
    </ligand>
</feature>
<dbReference type="PANTHER" id="PTHR22599">
    <property type="entry name" value="MPS ONE BINDER KINASE ACTIVATOR-LIKE MOB"/>
    <property type="match status" value="1"/>
</dbReference>
<feature type="binding site" evidence="1">
    <location>
        <position position="199"/>
    </location>
    <ligand>
        <name>Zn(2+)</name>
        <dbReference type="ChEBI" id="CHEBI:29105"/>
    </ligand>
</feature>
<dbReference type="Proteomes" id="UP001195769">
    <property type="component" value="Unassembled WGS sequence"/>
</dbReference>
<dbReference type="AlphaFoldDB" id="A0AAD4EHK4"/>
<evidence type="ECO:0000256" key="2">
    <source>
        <dbReference type="SAM" id="MobiDB-lite"/>
    </source>
</evidence>
<dbReference type="SUPFAM" id="SSF101152">
    <property type="entry name" value="Mob1/phocein"/>
    <property type="match status" value="1"/>
</dbReference>
<reference evidence="3" key="1">
    <citation type="journal article" date="2020" name="New Phytol.">
        <title>Comparative genomics reveals dynamic genome evolution in host specialist ectomycorrhizal fungi.</title>
        <authorList>
            <person name="Lofgren L.A."/>
            <person name="Nguyen N.H."/>
            <person name="Vilgalys R."/>
            <person name="Ruytinx J."/>
            <person name="Liao H.L."/>
            <person name="Branco S."/>
            <person name="Kuo A."/>
            <person name="LaButti K."/>
            <person name="Lipzen A."/>
            <person name="Andreopoulos W."/>
            <person name="Pangilinan J."/>
            <person name="Riley R."/>
            <person name="Hundley H."/>
            <person name="Na H."/>
            <person name="Barry K."/>
            <person name="Grigoriev I.V."/>
            <person name="Stajich J.E."/>
            <person name="Kennedy P.G."/>
        </authorList>
    </citation>
    <scope>NUCLEOTIDE SEQUENCE</scope>
    <source>
        <strain evidence="3">FC203</strain>
    </source>
</reference>
<feature type="binding site" evidence="1">
    <location>
        <position position="125"/>
    </location>
    <ligand>
        <name>Zn(2+)</name>
        <dbReference type="ChEBI" id="CHEBI:29105"/>
    </ligand>
</feature>
<keyword evidence="1" id="KW-0862">Zinc</keyword>
<accession>A0AAD4EHK4</accession>
<evidence type="ECO:0000313" key="3">
    <source>
        <dbReference type="EMBL" id="KAG1906212.1"/>
    </source>
</evidence>
<evidence type="ECO:0000256" key="1">
    <source>
        <dbReference type="PIRSR" id="PIRSR605301-1"/>
    </source>
</evidence>
<feature type="compositionally biased region" description="Pro residues" evidence="2">
    <location>
        <begin position="545"/>
        <end position="554"/>
    </location>
</feature>
<keyword evidence="4" id="KW-1185">Reference proteome</keyword>
<feature type="region of interest" description="Disordered" evidence="2">
    <location>
        <begin position="436"/>
        <end position="581"/>
    </location>
</feature>
<dbReference type="Gene3D" id="1.20.140.30">
    <property type="entry name" value="MOB kinase activator"/>
    <property type="match status" value="1"/>
</dbReference>
<dbReference type="GeneID" id="64654652"/>
<dbReference type="Pfam" id="PF03637">
    <property type="entry name" value="Mob1_phocein"/>
    <property type="match status" value="1"/>
</dbReference>